<keyword evidence="2" id="KW-1185">Reference proteome</keyword>
<comment type="caution">
    <text evidence="1">The sequence shown here is derived from an EMBL/GenBank/DDBJ whole genome shotgun (WGS) entry which is preliminary data.</text>
</comment>
<dbReference type="Proteomes" id="UP001419268">
    <property type="component" value="Unassembled WGS sequence"/>
</dbReference>
<protein>
    <submittedName>
        <fullName evidence="1">Uncharacterized protein</fullName>
    </submittedName>
</protein>
<name>A0AAP0PFT5_9MAGN</name>
<organism evidence="1 2">
    <name type="scientific">Stephania cephalantha</name>
    <dbReference type="NCBI Taxonomy" id="152367"/>
    <lineage>
        <taxon>Eukaryota</taxon>
        <taxon>Viridiplantae</taxon>
        <taxon>Streptophyta</taxon>
        <taxon>Embryophyta</taxon>
        <taxon>Tracheophyta</taxon>
        <taxon>Spermatophyta</taxon>
        <taxon>Magnoliopsida</taxon>
        <taxon>Ranunculales</taxon>
        <taxon>Menispermaceae</taxon>
        <taxon>Menispermoideae</taxon>
        <taxon>Cissampelideae</taxon>
        <taxon>Stephania</taxon>
    </lineage>
</organism>
<dbReference type="AlphaFoldDB" id="A0AAP0PFT5"/>
<evidence type="ECO:0000313" key="1">
    <source>
        <dbReference type="EMBL" id="KAK9141279.1"/>
    </source>
</evidence>
<reference evidence="1 2" key="1">
    <citation type="submission" date="2024-01" db="EMBL/GenBank/DDBJ databases">
        <title>Genome assemblies of Stephania.</title>
        <authorList>
            <person name="Yang L."/>
        </authorList>
    </citation>
    <scope>NUCLEOTIDE SEQUENCE [LARGE SCALE GENOMIC DNA]</scope>
    <source>
        <strain evidence="1">JXDWG</strain>
        <tissue evidence="1">Leaf</tissue>
    </source>
</reference>
<sequence length="64" mass="7266">MELGSVMIGSKYVWKERETTRSCYWFVIEFILEVSSPSDGQFVVDNPNMVVLYANGPSFLKRGG</sequence>
<gene>
    <name evidence="1" type="ORF">Scep_010960</name>
</gene>
<accession>A0AAP0PFT5</accession>
<dbReference type="EMBL" id="JBBNAG010000004">
    <property type="protein sequence ID" value="KAK9141279.1"/>
    <property type="molecule type" value="Genomic_DNA"/>
</dbReference>
<evidence type="ECO:0000313" key="2">
    <source>
        <dbReference type="Proteomes" id="UP001419268"/>
    </source>
</evidence>
<proteinExistence type="predicted"/>